<keyword evidence="4" id="KW-0460">Magnesium</keyword>
<evidence type="ECO:0000313" key="7">
    <source>
        <dbReference type="Proteomes" id="UP000078348"/>
    </source>
</evidence>
<dbReference type="AlphaFoldDB" id="A0A196SGX6"/>
<reference evidence="6 7" key="1">
    <citation type="submission" date="2016-05" db="EMBL/GenBank/DDBJ databases">
        <title>Nuclear genome of Blastocystis sp. subtype 1 NandII.</title>
        <authorList>
            <person name="Gentekaki E."/>
            <person name="Curtis B."/>
            <person name="Stairs C."/>
            <person name="Eme L."/>
            <person name="Herman E."/>
            <person name="Klimes V."/>
            <person name="Arias M.C."/>
            <person name="Elias M."/>
            <person name="Hilliou F."/>
            <person name="Klute M."/>
            <person name="Malik S.-B."/>
            <person name="Pightling A."/>
            <person name="Rachubinski R."/>
            <person name="Salas D."/>
            <person name="Schlacht A."/>
            <person name="Suga H."/>
            <person name="Archibald J."/>
            <person name="Ball S.G."/>
            <person name="Clark G."/>
            <person name="Dacks J."/>
            <person name="Van Der Giezen M."/>
            <person name="Tsaousis A."/>
            <person name="Roger A."/>
        </authorList>
    </citation>
    <scope>NUCLEOTIDE SEQUENCE [LARGE SCALE GENOMIC DNA]</scope>
    <source>
        <strain evidence="7">ATCC 50177 / NandII</strain>
    </source>
</reference>
<keyword evidence="7" id="KW-1185">Reference proteome</keyword>
<dbReference type="GO" id="GO:0046872">
    <property type="term" value="F:metal ion binding"/>
    <property type="evidence" value="ECO:0007669"/>
    <property type="project" value="UniProtKB-KW"/>
</dbReference>
<feature type="binding site" evidence="3">
    <location>
        <position position="70"/>
    </location>
    <ligand>
        <name>GTP</name>
        <dbReference type="ChEBI" id="CHEBI:37565"/>
    </ligand>
</feature>
<dbReference type="SMART" id="SM00178">
    <property type="entry name" value="SAR"/>
    <property type="match status" value="1"/>
</dbReference>
<accession>A0A196SGX6</accession>
<evidence type="ECO:0000256" key="1">
    <source>
        <dbReference type="ARBA" id="ARBA00022741"/>
    </source>
</evidence>
<gene>
    <name evidence="6" type="ORF">AV274_2877</name>
</gene>
<evidence type="ECO:0000256" key="2">
    <source>
        <dbReference type="ARBA" id="ARBA00023134"/>
    </source>
</evidence>
<dbReference type="PANTHER" id="PTHR11711">
    <property type="entry name" value="ADP RIBOSYLATION FACTOR-RELATED"/>
    <property type="match status" value="1"/>
</dbReference>
<feature type="binding site" evidence="4">
    <location>
        <position position="31"/>
    </location>
    <ligand>
        <name>Mg(2+)</name>
        <dbReference type="ChEBI" id="CHEBI:18420"/>
    </ligand>
</feature>
<dbReference type="Gene3D" id="3.40.50.300">
    <property type="entry name" value="P-loop containing nucleotide triphosphate hydrolases"/>
    <property type="match status" value="1"/>
</dbReference>
<feature type="binding site" evidence="4">
    <location>
        <position position="48"/>
    </location>
    <ligand>
        <name>Mg(2+)</name>
        <dbReference type="ChEBI" id="CHEBI:18420"/>
    </ligand>
</feature>
<comment type="similarity">
    <text evidence="5">Belongs to the small GTPase superfamily. Arf family.</text>
</comment>
<dbReference type="PRINTS" id="PR00328">
    <property type="entry name" value="SAR1GTPBP"/>
</dbReference>
<proteinExistence type="inferred from homology"/>
<dbReference type="FunFam" id="3.40.50.300:FF:001915">
    <property type="entry name" value="ADP-ribosylation factor 6-like"/>
    <property type="match status" value="1"/>
</dbReference>
<evidence type="ECO:0000256" key="3">
    <source>
        <dbReference type="PIRSR" id="PIRSR606689-1"/>
    </source>
</evidence>
<dbReference type="InterPro" id="IPR024156">
    <property type="entry name" value="Small_GTPase_ARF"/>
</dbReference>
<dbReference type="PROSITE" id="PS51417">
    <property type="entry name" value="ARF"/>
    <property type="match status" value="1"/>
</dbReference>
<keyword evidence="1 3" id="KW-0547">Nucleotide-binding</keyword>
<name>A0A196SGX6_BLAHN</name>
<dbReference type="InterPro" id="IPR027417">
    <property type="entry name" value="P-loop_NTPase"/>
</dbReference>
<dbReference type="InterPro" id="IPR006689">
    <property type="entry name" value="Small_GTPase_ARF/SAR"/>
</dbReference>
<dbReference type="SUPFAM" id="SSF52540">
    <property type="entry name" value="P-loop containing nucleoside triphosphate hydrolases"/>
    <property type="match status" value="1"/>
</dbReference>
<dbReference type="SMART" id="SM00175">
    <property type="entry name" value="RAB"/>
    <property type="match status" value="1"/>
</dbReference>
<dbReference type="NCBIfam" id="TIGR00231">
    <property type="entry name" value="small_GTP"/>
    <property type="match status" value="1"/>
</dbReference>
<protein>
    <submittedName>
        <fullName evidence="6">Arf2</fullName>
    </submittedName>
</protein>
<keyword evidence="4" id="KW-0479">Metal-binding</keyword>
<evidence type="ECO:0000313" key="6">
    <source>
        <dbReference type="EMBL" id="OAO15412.1"/>
    </source>
</evidence>
<dbReference type="GO" id="GO:0005525">
    <property type="term" value="F:GTP binding"/>
    <property type="evidence" value="ECO:0007669"/>
    <property type="project" value="UniProtKB-KW"/>
</dbReference>
<dbReference type="InterPro" id="IPR005225">
    <property type="entry name" value="Small_GTP-bd"/>
</dbReference>
<comment type="caution">
    <text evidence="6">The sequence shown here is derived from an EMBL/GenBank/DDBJ whole genome shotgun (WGS) entry which is preliminary data.</text>
</comment>
<evidence type="ECO:0000256" key="5">
    <source>
        <dbReference type="RuleBase" id="RU003925"/>
    </source>
</evidence>
<dbReference type="GO" id="GO:0003924">
    <property type="term" value="F:GTPase activity"/>
    <property type="evidence" value="ECO:0007669"/>
    <property type="project" value="InterPro"/>
</dbReference>
<keyword evidence="2 3" id="KW-0342">GTP-binding</keyword>
<dbReference type="Proteomes" id="UP000078348">
    <property type="component" value="Unassembled WGS sequence"/>
</dbReference>
<dbReference type="EMBL" id="LXWW01000143">
    <property type="protein sequence ID" value="OAO15412.1"/>
    <property type="molecule type" value="Genomic_DNA"/>
</dbReference>
<feature type="binding site" evidence="3">
    <location>
        <begin position="24"/>
        <end position="31"/>
    </location>
    <ligand>
        <name>GTP</name>
        <dbReference type="ChEBI" id="CHEBI:37565"/>
    </ligand>
</feature>
<dbReference type="SMART" id="SM00177">
    <property type="entry name" value="ARF"/>
    <property type="match status" value="1"/>
</dbReference>
<feature type="binding site" evidence="3">
    <location>
        <begin position="126"/>
        <end position="129"/>
    </location>
    <ligand>
        <name>GTP</name>
        <dbReference type="ChEBI" id="CHEBI:37565"/>
    </ligand>
</feature>
<dbReference type="PROSITE" id="PS51419">
    <property type="entry name" value="RAB"/>
    <property type="match status" value="1"/>
</dbReference>
<sequence length="181" mass="20685">MGSSCSRACTSWKERNSRRCLLVGLDNAGKTTLLNTLCHNGKTETEPTVGFNTETVKVKKLSLDIWDVGGQEMYRPMWRHYFAGSHAVVFVIDSTDVARMETVKQEMQRLAINDQLRDTVWLVFANKQDEQNAMHSSQIESVLDLKDLLKDHTYKLMESVATKDIGVKDGFVWLEKQLKKE</sequence>
<organism evidence="6 7">
    <name type="scientific">Blastocystis sp. subtype 1 (strain ATCC 50177 / NandII)</name>
    <dbReference type="NCBI Taxonomy" id="478820"/>
    <lineage>
        <taxon>Eukaryota</taxon>
        <taxon>Sar</taxon>
        <taxon>Stramenopiles</taxon>
        <taxon>Bigyra</taxon>
        <taxon>Opalozoa</taxon>
        <taxon>Opalinata</taxon>
        <taxon>Blastocystidae</taxon>
        <taxon>Blastocystis</taxon>
    </lineage>
</organism>
<dbReference type="STRING" id="478820.A0A196SGX6"/>
<dbReference type="CDD" id="cd00878">
    <property type="entry name" value="Arf_Arl"/>
    <property type="match status" value="1"/>
</dbReference>
<evidence type="ECO:0000256" key="4">
    <source>
        <dbReference type="PIRSR" id="PIRSR606689-2"/>
    </source>
</evidence>
<dbReference type="Pfam" id="PF00025">
    <property type="entry name" value="Arf"/>
    <property type="match status" value="1"/>
</dbReference>